<dbReference type="AlphaFoldDB" id="A0A3E0D468"/>
<reference evidence="1 2" key="1">
    <citation type="submission" date="2018-08" db="EMBL/GenBank/DDBJ databases">
        <title>Genomic Encyclopedia of Archaeal and Bacterial Type Strains, Phase II (KMG-II): from individual species to whole genera.</title>
        <authorList>
            <person name="Goeker M."/>
        </authorList>
    </citation>
    <scope>NUCLEOTIDE SEQUENCE [LARGE SCALE GENOMIC DNA]</scope>
    <source>
        <strain evidence="1 2">DSM 15986</strain>
    </source>
</reference>
<proteinExistence type="predicted"/>
<evidence type="ECO:0000313" key="2">
    <source>
        <dbReference type="Proteomes" id="UP000256405"/>
    </source>
</evidence>
<dbReference type="Proteomes" id="UP000256405">
    <property type="component" value="Unassembled WGS sequence"/>
</dbReference>
<organism evidence="1 2">
    <name type="scientific">Algoriphagus antarcticus</name>
    <dbReference type="NCBI Taxonomy" id="238540"/>
    <lineage>
        <taxon>Bacteria</taxon>
        <taxon>Pseudomonadati</taxon>
        <taxon>Bacteroidota</taxon>
        <taxon>Cytophagia</taxon>
        <taxon>Cytophagales</taxon>
        <taxon>Cyclobacteriaceae</taxon>
        <taxon>Algoriphagus</taxon>
    </lineage>
</organism>
<comment type="caution">
    <text evidence="1">The sequence shown here is derived from an EMBL/GenBank/DDBJ whole genome shotgun (WGS) entry which is preliminary data.</text>
</comment>
<evidence type="ECO:0000313" key="1">
    <source>
        <dbReference type="EMBL" id="REG77460.1"/>
    </source>
</evidence>
<protein>
    <submittedName>
        <fullName evidence="1">Uncharacterized protein</fullName>
    </submittedName>
</protein>
<keyword evidence="2" id="KW-1185">Reference proteome</keyword>
<accession>A0A3E0D468</accession>
<sequence length="128" mass="15388">MRDTNENMIELLETSNKDNIYSALIKLSIASEELRLRFGIERADYGRLKQILEFRPFENTGVARYRYFFALSYRKDTENQELVHTAIRVEQLDRHKQYEFVVSKKFVSNILWFNSLTDKKDIEPMIER</sequence>
<name>A0A3E0D468_9BACT</name>
<gene>
    <name evidence="1" type="ORF">C8N25_1466</name>
</gene>
<dbReference type="EMBL" id="QUNF01000046">
    <property type="protein sequence ID" value="REG77460.1"/>
    <property type="molecule type" value="Genomic_DNA"/>
</dbReference>